<comment type="caution">
    <text evidence="2">The sequence shown here is derived from an EMBL/GenBank/DDBJ whole genome shotgun (WGS) entry which is preliminary data.</text>
</comment>
<feature type="compositionally biased region" description="Low complexity" evidence="1">
    <location>
        <begin position="99"/>
        <end position="108"/>
    </location>
</feature>
<reference evidence="2" key="1">
    <citation type="journal article" date="2023" name="Science">
        <title>Genome structures resolve the early diversification of teleost fishes.</title>
        <authorList>
            <person name="Parey E."/>
            <person name="Louis A."/>
            <person name="Montfort J."/>
            <person name="Bouchez O."/>
            <person name="Roques C."/>
            <person name="Iampietro C."/>
            <person name="Lluch J."/>
            <person name="Castinel A."/>
            <person name="Donnadieu C."/>
            <person name="Desvignes T."/>
            <person name="Floi Bucao C."/>
            <person name="Jouanno E."/>
            <person name="Wen M."/>
            <person name="Mejri S."/>
            <person name="Dirks R."/>
            <person name="Jansen H."/>
            <person name="Henkel C."/>
            <person name="Chen W.J."/>
            <person name="Zahm M."/>
            <person name="Cabau C."/>
            <person name="Klopp C."/>
            <person name="Thompson A.W."/>
            <person name="Robinson-Rechavi M."/>
            <person name="Braasch I."/>
            <person name="Lecointre G."/>
            <person name="Bobe J."/>
            <person name="Postlethwait J.H."/>
            <person name="Berthelot C."/>
            <person name="Roest Crollius H."/>
            <person name="Guiguen Y."/>
        </authorList>
    </citation>
    <scope>NUCLEOTIDE SEQUENCE</scope>
    <source>
        <strain evidence="2">NC1722</strain>
    </source>
</reference>
<keyword evidence="3" id="KW-1185">Reference proteome</keyword>
<feature type="region of interest" description="Disordered" evidence="1">
    <location>
        <begin position="67"/>
        <end position="113"/>
    </location>
</feature>
<gene>
    <name evidence="2" type="ORF">AAFF_G00140570</name>
</gene>
<feature type="region of interest" description="Disordered" evidence="1">
    <location>
        <begin position="126"/>
        <end position="173"/>
    </location>
</feature>
<organism evidence="2 3">
    <name type="scientific">Aldrovandia affinis</name>
    <dbReference type="NCBI Taxonomy" id="143900"/>
    <lineage>
        <taxon>Eukaryota</taxon>
        <taxon>Metazoa</taxon>
        <taxon>Chordata</taxon>
        <taxon>Craniata</taxon>
        <taxon>Vertebrata</taxon>
        <taxon>Euteleostomi</taxon>
        <taxon>Actinopterygii</taxon>
        <taxon>Neopterygii</taxon>
        <taxon>Teleostei</taxon>
        <taxon>Notacanthiformes</taxon>
        <taxon>Halosauridae</taxon>
        <taxon>Aldrovandia</taxon>
    </lineage>
</organism>
<dbReference type="EMBL" id="JAINUG010000002">
    <property type="protein sequence ID" value="KAJ8418348.1"/>
    <property type="molecule type" value="Genomic_DNA"/>
</dbReference>
<evidence type="ECO:0000313" key="2">
    <source>
        <dbReference type="EMBL" id="KAJ8418348.1"/>
    </source>
</evidence>
<dbReference type="AlphaFoldDB" id="A0AAD7X306"/>
<accession>A0AAD7X306</accession>
<protein>
    <submittedName>
        <fullName evidence="2">Uncharacterized protein</fullName>
    </submittedName>
</protein>
<evidence type="ECO:0000313" key="3">
    <source>
        <dbReference type="Proteomes" id="UP001221898"/>
    </source>
</evidence>
<evidence type="ECO:0000256" key="1">
    <source>
        <dbReference type="SAM" id="MobiDB-lite"/>
    </source>
</evidence>
<proteinExistence type="predicted"/>
<name>A0AAD7X306_9TELE</name>
<sequence length="173" mass="18577">MVRAHTSAELAEAQLREACSSSGALGSLSQLLLQCQLSQQRRSAEQCRGCRTPLCPNSVQAFLQEHKDRASRTCPEHRYPPPSDTHTKAGPERGPGGYASASRASSRATDISSFRDGILDERLQTCLTPIPDSFPPATQDAEAHPRVASPANRSNCSSPPLTPAPSPKWCKVA</sequence>
<feature type="compositionally biased region" description="Basic and acidic residues" evidence="1">
    <location>
        <begin position="67"/>
        <end position="91"/>
    </location>
</feature>
<dbReference type="Proteomes" id="UP001221898">
    <property type="component" value="Unassembled WGS sequence"/>
</dbReference>